<keyword evidence="1" id="KW-0812">Transmembrane</keyword>
<dbReference type="EMBL" id="CDMY01000802">
    <property type="protein sequence ID" value="CEM34037.1"/>
    <property type="molecule type" value="Genomic_DNA"/>
</dbReference>
<name>A0A0G4GTD5_VITBC</name>
<sequence length="190" mass="20305">MRLVQKEGHIPIDGGGFLSLVVCPSAACVIYHTQTHTQVQTCGHSGCLECVGELIRHRPHGLRAVCCPTCRANTQEAAVRPNYLAQECVAIVQTSALGGSVRANVKRWVLPLVGVLVSIIVSVCGSVLRASASVLVWVLLAIVRMTRAALVRLPAGTSLTPSHYIALLDMIDGKRGLKLLYRSSRDGTSV</sequence>
<organism evidence="2 3">
    <name type="scientific">Vitrella brassicaformis (strain CCMP3155)</name>
    <dbReference type="NCBI Taxonomy" id="1169540"/>
    <lineage>
        <taxon>Eukaryota</taxon>
        <taxon>Sar</taxon>
        <taxon>Alveolata</taxon>
        <taxon>Colpodellida</taxon>
        <taxon>Vitrellaceae</taxon>
        <taxon>Vitrella</taxon>
    </lineage>
</organism>
<feature type="transmembrane region" description="Helical" evidence="1">
    <location>
        <begin position="108"/>
        <end position="128"/>
    </location>
</feature>
<dbReference type="PhylomeDB" id="A0A0G4GTD5"/>
<dbReference type="Gene3D" id="3.30.40.10">
    <property type="entry name" value="Zinc/RING finger domain, C3HC4 (zinc finger)"/>
    <property type="match status" value="1"/>
</dbReference>
<accession>A0A0G4GTD5</accession>
<evidence type="ECO:0000256" key="1">
    <source>
        <dbReference type="SAM" id="Phobius"/>
    </source>
</evidence>
<keyword evidence="1" id="KW-0472">Membrane</keyword>
<dbReference type="InterPro" id="IPR013083">
    <property type="entry name" value="Znf_RING/FYVE/PHD"/>
</dbReference>
<gene>
    <name evidence="2" type="ORF">Vbra_10278</name>
</gene>
<evidence type="ECO:0008006" key="4">
    <source>
        <dbReference type="Google" id="ProtNLM"/>
    </source>
</evidence>
<dbReference type="AlphaFoldDB" id="A0A0G4GTD5"/>
<proteinExistence type="predicted"/>
<dbReference type="VEuPathDB" id="CryptoDB:Vbra_10278"/>
<protein>
    <recommendedName>
        <fullName evidence="4">RING-type domain-containing protein</fullName>
    </recommendedName>
</protein>
<reference evidence="2 3" key="1">
    <citation type="submission" date="2014-11" db="EMBL/GenBank/DDBJ databases">
        <authorList>
            <person name="Zhu J."/>
            <person name="Qi W."/>
            <person name="Song R."/>
        </authorList>
    </citation>
    <scope>NUCLEOTIDE SEQUENCE [LARGE SCALE GENOMIC DNA]</scope>
</reference>
<evidence type="ECO:0000313" key="3">
    <source>
        <dbReference type="Proteomes" id="UP000041254"/>
    </source>
</evidence>
<evidence type="ECO:0000313" key="2">
    <source>
        <dbReference type="EMBL" id="CEM34037.1"/>
    </source>
</evidence>
<dbReference type="Proteomes" id="UP000041254">
    <property type="component" value="Unassembled WGS sequence"/>
</dbReference>
<keyword evidence="3" id="KW-1185">Reference proteome</keyword>
<dbReference type="InParanoid" id="A0A0G4GTD5"/>
<dbReference type="SUPFAM" id="SSF57850">
    <property type="entry name" value="RING/U-box"/>
    <property type="match status" value="1"/>
</dbReference>
<keyword evidence="1" id="KW-1133">Transmembrane helix</keyword>